<sequence>MSKTGLKILVIGSGGREYAICRKLLTSPLVSEVFCAPGNPGMQATGIQAVAIDELDFSKLIEFAVTKQISWTFVGPEDALVAGIVDRFQAAGLKIFGPTAKAAQLEGSKKFALEFMQRYQVPTAAYQAYSQPAAALAGLAAFKLPVVVKADGLAAGKGVTVALTRTAAVAAIKQLFAQGQHEVVLEEYLSGAEYSLFAVVGKDNYQLLPMAQDHKRAYDGDQGPNTGGMGAYSPLPQLSERLYQRIVAEVVEPSIKGLRQEKFAYRGILYIGLIATATGPKVIEYNVRLGDPETQVVLPRIKSDFAQLITDCLAERQLAPVSVSNQACLAVVIAAKGYPQAPQTGQLLPELAEQADVKIDFANVTGNSPTTLRAAGGRLAAVVAQADTLISAQTAVYHYLAQKQLSNCFYRHDIGTKATHQIFN</sequence>
<dbReference type="OrthoDB" id="9807240at2"/>
<evidence type="ECO:0000256" key="14">
    <source>
        <dbReference type="PROSITE-ProRule" id="PRU00409"/>
    </source>
</evidence>
<dbReference type="PANTHER" id="PTHR43472:SF1">
    <property type="entry name" value="PHOSPHORIBOSYLAMINE--GLYCINE LIGASE, CHLOROPLASTIC"/>
    <property type="match status" value="1"/>
</dbReference>
<evidence type="ECO:0000256" key="10">
    <source>
        <dbReference type="ARBA" id="ARBA00038345"/>
    </source>
</evidence>
<dbReference type="SMART" id="SM01209">
    <property type="entry name" value="GARS_A"/>
    <property type="match status" value="1"/>
</dbReference>
<evidence type="ECO:0000256" key="11">
    <source>
        <dbReference type="ARBA" id="ARBA00042242"/>
    </source>
</evidence>
<evidence type="ECO:0000256" key="4">
    <source>
        <dbReference type="ARBA" id="ARBA00013255"/>
    </source>
</evidence>
<keyword evidence="8 14" id="KW-0067">ATP-binding</keyword>
<organism evidence="16 17">
    <name type="scientific">Liquorilactobacillus ghanensis DSM 18630</name>
    <dbReference type="NCBI Taxonomy" id="1423750"/>
    <lineage>
        <taxon>Bacteria</taxon>
        <taxon>Bacillati</taxon>
        <taxon>Bacillota</taxon>
        <taxon>Bacilli</taxon>
        <taxon>Lactobacillales</taxon>
        <taxon>Lactobacillaceae</taxon>
        <taxon>Liquorilactobacillus</taxon>
    </lineage>
</organism>
<evidence type="ECO:0000256" key="2">
    <source>
        <dbReference type="ARBA" id="ARBA00001946"/>
    </source>
</evidence>
<dbReference type="InterPro" id="IPR000115">
    <property type="entry name" value="PRibGlycinamide_synth"/>
</dbReference>
<dbReference type="Pfam" id="PF01071">
    <property type="entry name" value="GARS_A"/>
    <property type="match status" value="1"/>
</dbReference>
<evidence type="ECO:0000256" key="8">
    <source>
        <dbReference type="ARBA" id="ARBA00022840"/>
    </source>
</evidence>
<dbReference type="InterPro" id="IPR020559">
    <property type="entry name" value="PRibGlycinamide_synth_CS"/>
</dbReference>
<evidence type="ECO:0000256" key="5">
    <source>
        <dbReference type="ARBA" id="ARBA00022598"/>
    </source>
</evidence>
<dbReference type="InterPro" id="IPR016185">
    <property type="entry name" value="PreATP-grasp_dom_sf"/>
</dbReference>
<keyword evidence="7 13" id="KW-0658">Purine biosynthesis</keyword>
<keyword evidence="5 13" id="KW-0436">Ligase</keyword>
<evidence type="ECO:0000256" key="12">
    <source>
        <dbReference type="ARBA" id="ARBA00042864"/>
    </source>
</evidence>
<evidence type="ECO:0000256" key="1">
    <source>
        <dbReference type="ARBA" id="ARBA00001936"/>
    </source>
</evidence>
<dbReference type="InterPro" id="IPR011054">
    <property type="entry name" value="Rudment_hybrid_motif"/>
</dbReference>
<keyword evidence="6 14" id="KW-0547">Nucleotide-binding</keyword>
<gene>
    <name evidence="13" type="primary">purD</name>
    <name evidence="16" type="ORF">FC89_GL002362</name>
</gene>
<comment type="cofactor">
    <cofactor evidence="1">
        <name>Mn(2+)</name>
        <dbReference type="ChEBI" id="CHEBI:29035"/>
    </cofactor>
</comment>
<dbReference type="HAMAP" id="MF_00138">
    <property type="entry name" value="GARS"/>
    <property type="match status" value="1"/>
</dbReference>
<dbReference type="EMBL" id="AZGB01000029">
    <property type="protein sequence ID" value="KRM04418.1"/>
    <property type="molecule type" value="Genomic_DNA"/>
</dbReference>
<dbReference type="GO" id="GO:0004637">
    <property type="term" value="F:phosphoribosylamine-glycine ligase activity"/>
    <property type="evidence" value="ECO:0007669"/>
    <property type="project" value="UniProtKB-UniRule"/>
</dbReference>
<dbReference type="RefSeq" id="WP_057872710.1">
    <property type="nucleotide sequence ID" value="NZ_AZGB01000029.1"/>
</dbReference>
<evidence type="ECO:0000313" key="17">
    <source>
        <dbReference type="Proteomes" id="UP000051451"/>
    </source>
</evidence>
<dbReference type="GeneID" id="98320019"/>
<dbReference type="Gene3D" id="3.30.1490.20">
    <property type="entry name" value="ATP-grasp fold, A domain"/>
    <property type="match status" value="1"/>
</dbReference>
<dbReference type="SUPFAM" id="SSF52440">
    <property type="entry name" value="PreATP-grasp domain"/>
    <property type="match status" value="1"/>
</dbReference>
<dbReference type="PATRIC" id="fig|1423750.3.peg.2405"/>
<comment type="similarity">
    <text evidence="10 13">Belongs to the GARS family.</text>
</comment>
<keyword evidence="9" id="KW-0464">Manganese</keyword>
<comment type="catalytic activity">
    <reaction evidence="13">
        <text>5-phospho-beta-D-ribosylamine + glycine + ATP = N(1)-(5-phospho-beta-D-ribosyl)glycinamide + ADP + phosphate + H(+)</text>
        <dbReference type="Rhea" id="RHEA:17453"/>
        <dbReference type="ChEBI" id="CHEBI:15378"/>
        <dbReference type="ChEBI" id="CHEBI:30616"/>
        <dbReference type="ChEBI" id="CHEBI:43474"/>
        <dbReference type="ChEBI" id="CHEBI:57305"/>
        <dbReference type="ChEBI" id="CHEBI:58681"/>
        <dbReference type="ChEBI" id="CHEBI:143788"/>
        <dbReference type="ChEBI" id="CHEBI:456216"/>
        <dbReference type="EC" id="6.3.4.13"/>
    </reaction>
</comment>
<dbReference type="SMART" id="SM01210">
    <property type="entry name" value="GARS_C"/>
    <property type="match status" value="1"/>
</dbReference>
<dbReference type="SUPFAM" id="SSF56059">
    <property type="entry name" value="Glutathione synthetase ATP-binding domain-like"/>
    <property type="match status" value="1"/>
</dbReference>
<dbReference type="Gene3D" id="3.30.470.20">
    <property type="entry name" value="ATP-grasp fold, B domain"/>
    <property type="match status" value="1"/>
</dbReference>
<dbReference type="InterPro" id="IPR020561">
    <property type="entry name" value="PRibGlycinamid_synth_ATP-grasp"/>
</dbReference>
<dbReference type="InterPro" id="IPR020562">
    <property type="entry name" value="PRibGlycinamide_synth_N"/>
</dbReference>
<proteinExistence type="inferred from homology"/>
<evidence type="ECO:0000256" key="13">
    <source>
        <dbReference type="HAMAP-Rule" id="MF_00138"/>
    </source>
</evidence>
<comment type="cofactor">
    <cofactor evidence="2">
        <name>Mg(2+)</name>
        <dbReference type="ChEBI" id="CHEBI:18420"/>
    </cofactor>
</comment>
<evidence type="ECO:0000313" key="16">
    <source>
        <dbReference type="EMBL" id="KRM04418.1"/>
    </source>
</evidence>
<dbReference type="PANTHER" id="PTHR43472">
    <property type="entry name" value="PHOSPHORIBOSYLAMINE--GLYCINE LIGASE"/>
    <property type="match status" value="1"/>
</dbReference>
<dbReference type="Pfam" id="PF02843">
    <property type="entry name" value="GARS_C"/>
    <property type="match status" value="1"/>
</dbReference>
<dbReference type="InterPro" id="IPR011761">
    <property type="entry name" value="ATP-grasp"/>
</dbReference>
<keyword evidence="17" id="KW-1185">Reference proteome</keyword>
<dbReference type="SUPFAM" id="SSF51246">
    <property type="entry name" value="Rudiment single hybrid motif"/>
    <property type="match status" value="1"/>
</dbReference>
<dbReference type="Proteomes" id="UP000051451">
    <property type="component" value="Unassembled WGS sequence"/>
</dbReference>
<dbReference type="PROSITE" id="PS00184">
    <property type="entry name" value="GARS"/>
    <property type="match status" value="1"/>
</dbReference>
<reference evidence="16 17" key="1">
    <citation type="journal article" date="2015" name="Genome Announc.">
        <title>Expanding the biotechnology potential of lactobacilli through comparative genomics of 213 strains and associated genera.</title>
        <authorList>
            <person name="Sun Z."/>
            <person name="Harris H.M."/>
            <person name="McCann A."/>
            <person name="Guo C."/>
            <person name="Argimon S."/>
            <person name="Zhang W."/>
            <person name="Yang X."/>
            <person name="Jeffery I.B."/>
            <person name="Cooney J.C."/>
            <person name="Kagawa T.F."/>
            <person name="Liu W."/>
            <person name="Song Y."/>
            <person name="Salvetti E."/>
            <person name="Wrobel A."/>
            <person name="Rasinkangas P."/>
            <person name="Parkhill J."/>
            <person name="Rea M.C."/>
            <person name="O'Sullivan O."/>
            <person name="Ritari J."/>
            <person name="Douillard F.P."/>
            <person name="Paul Ross R."/>
            <person name="Yang R."/>
            <person name="Briner A.E."/>
            <person name="Felis G.E."/>
            <person name="de Vos W.M."/>
            <person name="Barrangou R."/>
            <person name="Klaenhammer T.R."/>
            <person name="Caufield P.W."/>
            <person name="Cui Y."/>
            <person name="Zhang H."/>
            <person name="O'Toole P.W."/>
        </authorList>
    </citation>
    <scope>NUCLEOTIDE SEQUENCE [LARGE SCALE GENOMIC DNA]</scope>
    <source>
        <strain evidence="16 17">DSM 18630</strain>
    </source>
</reference>
<dbReference type="NCBIfam" id="TIGR00877">
    <property type="entry name" value="purD"/>
    <property type="match status" value="1"/>
</dbReference>
<dbReference type="InterPro" id="IPR013815">
    <property type="entry name" value="ATP_grasp_subdomain_1"/>
</dbReference>
<dbReference type="Gene3D" id="3.90.600.10">
    <property type="entry name" value="Phosphoribosylglycinamide synthetase, C-terminal domain"/>
    <property type="match status" value="1"/>
</dbReference>
<dbReference type="AlphaFoldDB" id="A0A0R1VG44"/>
<evidence type="ECO:0000259" key="15">
    <source>
        <dbReference type="PROSITE" id="PS50975"/>
    </source>
</evidence>
<dbReference type="GO" id="GO:0046872">
    <property type="term" value="F:metal ion binding"/>
    <property type="evidence" value="ECO:0007669"/>
    <property type="project" value="InterPro"/>
</dbReference>
<dbReference type="GO" id="GO:0005524">
    <property type="term" value="F:ATP binding"/>
    <property type="evidence" value="ECO:0007669"/>
    <property type="project" value="UniProtKB-UniRule"/>
</dbReference>
<feature type="domain" description="ATP-grasp" evidence="15">
    <location>
        <begin position="113"/>
        <end position="314"/>
    </location>
</feature>
<dbReference type="PROSITE" id="PS50975">
    <property type="entry name" value="ATP_GRASP"/>
    <property type="match status" value="1"/>
</dbReference>
<dbReference type="InterPro" id="IPR037123">
    <property type="entry name" value="PRibGlycinamide_synth_C_sf"/>
</dbReference>
<dbReference type="Pfam" id="PF02844">
    <property type="entry name" value="GARS_N"/>
    <property type="match status" value="1"/>
</dbReference>
<dbReference type="InterPro" id="IPR020560">
    <property type="entry name" value="PRibGlycinamide_synth_C-dom"/>
</dbReference>
<name>A0A0R1VG44_9LACO</name>
<comment type="caution">
    <text evidence="16">The sequence shown here is derived from an EMBL/GenBank/DDBJ whole genome shotgun (WGS) entry which is preliminary data.</text>
</comment>
<protein>
    <recommendedName>
        <fullName evidence="4 13">Phosphoribosylamine--glycine ligase</fullName>
        <ecNumber evidence="4 13">6.3.4.13</ecNumber>
    </recommendedName>
    <alternativeName>
        <fullName evidence="13">GARS</fullName>
    </alternativeName>
    <alternativeName>
        <fullName evidence="11 13">Glycinamide ribonucleotide synthetase</fullName>
    </alternativeName>
    <alternativeName>
        <fullName evidence="12 13">Phosphoribosylglycinamide synthetase</fullName>
    </alternativeName>
</protein>
<evidence type="ECO:0000256" key="3">
    <source>
        <dbReference type="ARBA" id="ARBA00005174"/>
    </source>
</evidence>
<dbReference type="STRING" id="1423750.FC89_GL002362"/>
<evidence type="ECO:0000256" key="6">
    <source>
        <dbReference type="ARBA" id="ARBA00022741"/>
    </source>
</evidence>
<dbReference type="Gene3D" id="3.40.50.20">
    <property type="match status" value="1"/>
</dbReference>
<dbReference type="GO" id="GO:0006189">
    <property type="term" value="P:'de novo' IMP biosynthetic process"/>
    <property type="evidence" value="ECO:0007669"/>
    <property type="project" value="UniProtKB-UniRule"/>
</dbReference>
<dbReference type="EC" id="6.3.4.13" evidence="4 13"/>
<evidence type="ECO:0000256" key="7">
    <source>
        <dbReference type="ARBA" id="ARBA00022755"/>
    </source>
</evidence>
<dbReference type="GO" id="GO:0009113">
    <property type="term" value="P:purine nucleobase biosynthetic process"/>
    <property type="evidence" value="ECO:0007669"/>
    <property type="project" value="InterPro"/>
</dbReference>
<evidence type="ECO:0000256" key="9">
    <source>
        <dbReference type="ARBA" id="ARBA00023211"/>
    </source>
</evidence>
<comment type="pathway">
    <text evidence="3 13">Purine metabolism; IMP biosynthesis via de novo pathway; N(1)-(5-phospho-D-ribosyl)glycinamide from 5-phospho-alpha-D-ribose 1-diphosphate: step 2/2.</text>
</comment>
<dbReference type="UniPathway" id="UPA00074">
    <property type="reaction ID" value="UER00125"/>
</dbReference>
<accession>A0A0R1VG44</accession>